<dbReference type="PANTHER" id="PTHR43649">
    <property type="entry name" value="ARABINOSE-BINDING PROTEIN-RELATED"/>
    <property type="match status" value="1"/>
</dbReference>
<dbReference type="Proteomes" id="UP000189777">
    <property type="component" value="Unassembled WGS sequence"/>
</dbReference>
<keyword evidence="7" id="KW-1185">Reference proteome</keyword>
<dbReference type="STRING" id="526729.SAMN04324258_2048"/>
<keyword evidence="4 5" id="KW-0732">Signal</keyword>
<dbReference type="CDD" id="cd13585">
    <property type="entry name" value="PBP2_TMBP_like"/>
    <property type="match status" value="1"/>
</dbReference>
<dbReference type="PROSITE" id="PS51257">
    <property type="entry name" value="PROKAR_LIPOPROTEIN"/>
    <property type="match status" value="1"/>
</dbReference>
<dbReference type="InterPro" id="IPR006059">
    <property type="entry name" value="SBP"/>
</dbReference>
<accession>A0A1T5KCL7</accession>
<reference evidence="6 7" key="1">
    <citation type="submission" date="2017-02" db="EMBL/GenBank/DDBJ databases">
        <authorList>
            <person name="Peterson S.W."/>
        </authorList>
    </citation>
    <scope>NUCLEOTIDE SEQUENCE [LARGE SCALE GENOMIC DNA]</scope>
    <source>
        <strain evidence="6 7">DSM 21481</strain>
    </source>
</reference>
<evidence type="ECO:0000256" key="4">
    <source>
        <dbReference type="ARBA" id="ARBA00022729"/>
    </source>
</evidence>
<sequence>MKHLLRSASLAGVAAVALTLSACAGGDDAAEDGAAVAPTDAQAELTYAIWDENQKPAIDQNIKDFNEQYPDIKVTVDLTPYQQYFTKLQTQGESRTLPDVFWMNGPNVQLYAANDLLEPLTGLVEGGDLDPSKYPDALNQLYTYEDAQYGVPKDFDTVALWYNKALFEQAGVDLPTDDWTWDDFNAAAGTISDKLSDQGVYGVVTELNSAGQSSYYDSILQAGGHVISEDGTTSGYDDPASIEGLQLWADLVADGSAPTLEQMSDTKPNVWFNSGKAAMFWSGNWSVAEMKDSPNKDDFGTVRLPEGPEQRATVIHGLANVVAADSENKEAANAFLAYLGSEEAQRTQAEMGVANPAYTGTQQAFVDSVPSFGIDVFLESADEMSFPYPISKNTAAWNALENELLPQAFSGDRPVEEVARELADAMNEELAKE</sequence>
<gene>
    <name evidence="6" type="ORF">SAMN04324258_2048</name>
</gene>
<feature type="signal peptide" evidence="5">
    <location>
        <begin position="1"/>
        <end position="24"/>
    </location>
</feature>
<evidence type="ECO:0000256" key="5">
    <source>
        <dbReference type="SAM" id="SignalP"/>
    </source>
</evidence>
<dbReference type="RefSeq" id="WP_079574076.1">
    <property type="nucleotide sequence ID" value="NZ_FUZQ01000003.1"/>
</dbReference>
<feature type="chain" id="PRO_5038705963" evidence="5">
    <location>
        <begin position="25"/>
        <end position="433"/>
    </location>
</feature>
<dbReference type="OrthoDB" id="2510110at2"/>
<proteinExistence type="inferred from homology"/>
<evidence type="ECO:0000256" key="2">
    <source>
        <dbReference type="ARBA" id="ARBA00008520"/>
    </source>
</evidence>
<evidence type="ECO:0000313" key="6">
    <source>
        <dbReference type="EMBL" id="SKC61195.1"/>
    </source>
</evidence>
<dbReference type="SUPFAM" id="SSF53850">
    <property type="entry name" value="Periplasmic binding protein-like II"/>
    <property type="match status" value="1"/>
</dbReference>
<protein>
    <submittedName>
        <fullName evidence="6">Carbohydrate ABC transporter substrate-binding protein, CUT1 family (TC 3.A.1.1.-)</fullName>
    </submittedName>
</protein>
<keyword evidence="3" id="KW-0813">Transport</keyword>
<dbReference type="EMBL" id="FUZQ01000003">
    <property type="protein sequence ID" value="SKC61195.1"/>
    <property type="molecule type" value="Genomic_DNA"/>
</dbReference>
<dbReference type="PANTHER" id="PTHR43649:SF31">
    <property type="entry name" value="SN-GLYCEROL-3-PHOSPHATE-BINDING PERIPLASMIC PROTEIN UGPB"/>
    <property type="match status" value="1"/>
</dbReference>
<dbReference type="AlphaFoldDB" id="A0A1T5KCL7"/>
<dbReference type="Pfam" id="PF01547">
    <property type="entry name" value="SBP_bac_1"/>
    <property type="match status" value="1"/>
</dbReference>
<evidence type="ECO:0000256" key="3">
    <source>
        <dbReference type="ARBA" id="ARBA00022448"/>
    </source>
</evidence>
<comment type="similarity">
    <text evidence="2">Belongs to the bacterial solute-binding protein 1 family.</text>
</comment>
<dbReference type="InterPro" id="IPR050490">
    <property type="entry name" value="Bact_solute-bd_prot1"/>
</dbReference>
<evidence type="ECO:0000313" key="7">
    <source>
        <dbReference type="Proteomes" id="UP000189777"/>
    </source>
</evidence>
<name>A0A1T5KCL7_9MICO</name>
<dbReference type="GO" id="GO:0030313">
    <property type="term" value="C:cell envelope"/>
    <property type="evidence" value="ECO:0007669"/>
    <property type="project" value="UniProtKB-SubCell"/>
</dbReference>
<comment type="subcellular location">
    <subcellularLocation>
        <location evidence="1">Cell envelope</location>
    </subcellularLocation>
</comment>
<dbReference type="Gene3D" id="3.40.190.10">
    <property type="entry name" value="Periplasmic binding protein-like II"/>
    <property type="match status" value="1"/>
</dbReference>
<organism evidence="6 7">
    <name type="scientific">Krasilnikoviella flava</name>
    <dbReference type="NCBI Taxonomy" id="526729"/>
    <lineage>
        <taxon>Bacteria</taxon>
        <taxon>Bacillati</taxon>
        <taxon>Actinomycetota</taxon>
        <taxon>Actinomycetes</taxon>
        <taxon>Micrococcales</taxon>
        <taxon>Promicromonosporaceae</taxon>
        <taxon>Krasilnikoviella</taxon>
    </lineage>
</organism>
<evidence type="ECO:0000256" key="1">
    <source>
        <dbReference type="ARBA" id="ARBA00004196"/>
    </source>
</evidence>